<proteinExistence type="predicted"/>
<protein>
    <recommendedName>
        <fullName evidence="3">Secreted protein</fullName>
    </recommendedName>
</protein>
<reference evidence="2" key="1">
    <citation type="journal article" date="2019" name="Int. J. Syst. Evol. Microbiol.">
        <title>The Global Catalogue of Microorganisms (GCM) 10K type strain sequencing project: providing services to taxonomists for standard genome sequencing and annotation.</title>
        <authorList>
            <consortium name="The Broad Institute Genomics Platform"/>
            <consortium name="The Broad Institute Genome Sequencing Center for Infectious Disease"/>
            <person name="Wu L."/>
            <person name="Ma J."/>
        </authorList>
    </citation>
    <scope>NUCLEOTIDE SEQUENCE [LARGE SCALE GENOMIC DNA]</scope>
    <source>
        <strain evidence="2">JCM 16014</strain>
    </source>
</reference>
<evidence type="ECO:0008006" key="3">
    <source>
        <dbReference type="Google" id="ProtNLM"/>
    </source>
</evidence>
<dbReference type="EMBL" id="BAAAQN010000037">
    <property type="protein sequence ID" value="GAA2044346.1"/>
    <property type="molecule type" value="Genomic_DNA"/>
</dbReference>
<sequence>MAAVAAVAGAVVVVVVGAVGVGVVGVTLSTLVVAVVVAHAASLRSFVKPPIRELHRRIGSSGKAGNDFGFHCLRSFRTRMLG</sequence>
<keyword evidence="2" id="KW-1185">Reference proteome</keyword>
<organism evidence="1 2">
    <name type="scientific">Catenulispora yoronensis</name>
    <dbReference type="NCBI Taxonomy" id="450799"/>
    <lineage>
        <taxon>Bacteria</taxon>
        <taxon>Bacillati</taxon>
        <taxon>Actinomycetota</taxon>
        <taxon>Actinomycetes</taxon>
        <taxon>Catenulisporales</taxon>
        <taxon>Catenulisporaceae</taxon>
        <taxon>Catenulispora</taxon>
    </lineage>
</organism>
<evidence type="ECO:0000313" key="1">
    <source>
        <dbReference type="EMBL" id="GAA2044346.1"/>
    </source>
</evidence>
<comment type="caution">
    <text evidence="1">The sequence shown here is derived from an EMBL/GenBank/DDBJ whole genome shotgun (WGS) entry which is preliminary data.</text>
</comment>
<accession>A0ABP5GGW0</accession>
<evidence type="ECO:0000313" key="2">
    <source>
        <dbReference type="Proteomes" id="UP001500751"/>
    </source>
</evidence>
<name>A0ABP5GGW0_9ACTN</name>
<dbReference type="Proteomes" id="UP001500751">
    <property type="component" value="Unassembled WGS sequence"/>
</dbReference>
<gene>
    <name evidence="1" type="ORF">GCM10009839_54900</name>
</gene>